<dbReference type="Proteomes" id="UP000054800">
    <property type="component" value="Unassembled WGS sequence"/>
</dbReference>
<feature type="transmembrane region" description="Helical" evidence="1">
    <location>
        <begin position="199"/>
        <end position="218"/>
    </location>
</feature>
<name>A0A0X3Y0Z6_FUSNC</name>
<accession>A0A0X3Y0Z6</accession>
<proteinExistence type="predicted"/>
<organism evidence="2 3">
    <name type="scientific">Fusobacterium nucleatum subsp. nucleatum</name>
    <dbReference type="NCBI Taxonomy" id="76856"/>
    <lineage>
        <taxon>Bacteria</taxon>
        <taxon>Fusobacteriati</taxon>
        <taxon>Fusobacteriota</taxon>
        <taxon>Fusobacteriia</taxon>
        <taxon>Fusobacteriales</taxon>
        <taxon>Fusobacteriaceae</taxon>
        <taxon>Fusobacterium</taxon>
    </lineage>
</organism>
<comment type="caution">
    <text evidence="2">The sequence shown here is derived from an EMBL/GenBank/DDBJ whole genome shotgun (WGS) entry which is preliminary data.</text>
</comment>
<dbReference type="AlphaFoldDB" id="A0A0X3Y0Z6"/>
<sequence length="312" mass="36724">MEENAKKVILKYLEQITGDKKLTRLIVGIVSLIVTYFPIKEMYKTIKLSQIRDYYHLSDEILELDFVDGYKLIFLGLVLTIMFAHARIFFSKEKISRILISMPLIFTGNIIMTYLIIYYLGDRNYFLVELLLKNPKFTIIIIGLILYITFLKEGDLIEIINFIKHPIETIKNGYKNFISISESSKNIPKLVKFERFIKFLGISYILAIFLFSTMIVLFKNIDEKKVYSYFKEISENVDTEEIEVIIFKLDKKYIIQKGKIEDDNLILYHNCTYQLSEDKLDGIIFNTKIFNNINIEENKKNSLNIAINSKDR</sequence>
<keyword evidence="1" id="KW-1133">Transmembrane helix</keyword>
<keyword evidence="1" id="KW-0812">Transmembrane</keyword>
<protein>
    <submittedName>
        <fullName evidence="2">Uncharacterized protein</fullName>
    </submittedName>
</protein>
<dbReference type="EMBL" id="LMVH01000001">
    <property type="protein sequence ID" value="KUL98471.1"/>
    <property type="molecule type" value="Genomic_DNA"/>
</dbReference>
<dbReference type="RefSeq" id="WP_059222518.1">
    <property type="nucleotide sequence ID" value="NZ_LMVH01000001.1"/>
</dbReference>
<feature type="transmembrane region" description="Helical" evidence="1">
    <location>
        <begin position="102"/>
        <end position="121"/>
    </location>
</feature>
<feature type="transmembrane region" description="Helical" evidence="1">
    <location>
        <begin position="133"/>
        <end position="151"/>
    </location>
</feature>
<gene>
    <name evidence="2" type="ORF">RO03_02765</name>
</gene>
<keyword evidence="1" id="KW-0472">Membrane</keyword>
<evidence type="ECO:0000256" key="1">
    <source>
        <dbReference type="SAM" id="Phobius"/>
    </source>
</evidence>
<evidence type="ECO:0000313" key="2">
    <source>
        <dbReference type="EMBL" id="KUL98471.1"/>
    </source>
</evidence>
<evidence type="ECO:0000313" key="3">
    <source>
        <dbReference type="Proteomes" id="UP000054800"/>
    </source>
</evidence>
<feature type="transmembrane region" description="Helical" evidence="1">
    <location>
        <begin position="21"/>
        <end position="39"/>
    </location>
</feature>
<dbReference type="OrthoDB" id="10015571at2"/>
<reference evidence="2 3" key="1">
    <citation type="submission" date="2015-10" db="EMBL/GenBank/DDBJ databases">
        <authorList>
            <person name="Gilbert D.G."/>
        </authorList>
    </citation>
    <scope>NUCLEOTIDE SEQUENCE [LARGE SCALE GENOMIC DNA]</scope>
    <source>
        <strain evidence="2 3">ChDC F311</strain>
    </source>
</reference>
<feature type="transmembrane region" description="Helical" evidence="1">
    <location>
        <begin position="72"/>
        <end position="90"/>
    </location>
</feature>